<dbReference type="PANTHER" id="PTHR23291">
    <property type="entry name" value="BAX INHIBITOR-RELATED"/>
    <property type="match status" value="1"/>
</dbReference>
<dbReference type="CDD" id="cd10432">
    <property type="entry name" value="BI-1-like_bacterial"/>
    <property type="match status" value="1"/>
</dbReference>
<feature type="transmembrane region" description="Helical" evidence="6">
    <location>
        <begin position="43"/>
        <end position="68"/>
    </location>
</feature>
<name>A0AB39VFZ9_9FUSO</name>
<sequence>MSNYYDENNDFLEQEYKNEEKNSRLATYEDLNRLVASKVRGSVLWMVFGLVLSGIAGFFVMNAAYVGIFSYEVFAALVKISVILELVTVLAFTFLIYKVSSRVLKLMFIVYSILTGISFSVLFATDLNIVITAFSVTALLFLILGIYGYVTNEDLTKFGSIATVGLITIILASIVNIFLQSDGVVWFTTILGIIIFVIFIAVDINRIKNNIIAHAVQGDTEILNKIEIMGALNLYLDFINLFLYILRILGRRK</sequence>
<dbReference type="RefSeq" id="WP_369710971.1">
    <property type="nucleotide sequence ID" value="NZ_CP165644.1"/>
</dbReference>
<reference evidence="7" key="1">
    <citation type="submission" date="2024-07" db="EMBL/GenBank/DDBJ databases">
        <authorList>
            <person name="Li X.-J."/>
            <person name="Wang X."/>
        </authorList>
    </citation>
    <scope>NUCLEOTIDE SEQUENCE</scope>
    <source>
        <strain evidence="7">HSP-334</strain>
    </source>
</reference>
<keyword evidence="5 6" id="KW-0472">Membrane</keyword>
<protein>
    <submittedName>
        <fullName evidence="7">Bax inhibitor-1/YccA family protein</fullName>
    </submittedName>
</protein>
<feature type="transmembrane region" description="Helical" evidence="6">
    <location>
        <begin position="74"/>
        <end position="96"/>
    </location>
</feature>
<evidence type="ECO:0000313" key="7">
    <source>
        <dbReference type="EMBL" id="XDU66667.1"/>
    </source>
</evidence>
<evidence type="ECO:0000256" key="6">
    <source>
        <dbReference type="RuleBase" id="RU004379"/>
    </source>
</evidence>
<evidence type="ECO:0000256" key="3">
    <source>
        <dbReference type="ARBA" id="ARBA00022692"/>
    </source>
</evidence>
<comment type="subcellular location">
    <subcellularLocation>
        <location evidence="1">Membrane</location>
        <topology evidence="1">Multi-pass membrane protein</topology>
    </subcellularLocation>
</comment>
<feature type="transmembrane region" description="Helical" evidence="6">
    <location>
        <begin position="129"/>
        <end position="149"/>
    </location>
</feature>
<dbReference type="AlphaFoldDB" id="A0AB39VFZ9"/>
<dbReference type="KEGG" id="lrug:AB8B22_09790"/>
<dbReference type="InterPro" id="IPR006214">
    <property type="entry name" value="Bax_inhibitor_1-related"/>
</dbReference>
<feature type="transmembrane region" description="Helical" evidence="6">
    <location>
        <begin position="103"/>
        <end position="123"/>
    </location>
</feature>
<feature type="transmembrane region" description="Helical" evidence="6">
    <location>
        <begin position="185"/>
        <end position="202"/>
    </location>
</feature>
<accession>A0AB39VFZ9</accession>
<proteinExistence type="inferred from homology"/>
<keyword evidence="3 6" id="KW-0812">Transmembrane</keyword>
<comment type="similarity">
    <text evidence="2 6">Belongs to the BI1 family.</text>
</comment>
<keyword evidence="4 6" id="KW-1133">Transmembrane helix</keyword>
<gene>
    <name evidence="7" type="ORF">AB8B22_09790</name>
</gene>
<evidence type="ECO:0000256" key="4">
    <source>
        <dbReference type="ARBA" id="ARBA00022989"/>
    </source>
</evidence>
<evidence type="ECO:0000256" key="1">
    <source>
        <dbReference type="ARBA" id="ARBA00004141"/>
    </source>
</evidence>
<feature type="transmembrane region" description="Helical" evidence="6">
    <location>
        <begin position="161"/>
        <end position="179"/>
    </location>
</feature>
<dbReference type="Pfam" id="PF01027">
    <property type="entry name" value="Bax1-I"/>
    <property type="match status" value="1"/>
</dbReference>
<evidence type="ECO:0000256" key="5">
    <source>
        <dbReference type="ARBA" id="ARBA00023136"/>
    </source>
</evidence>
<dbReference type="EMBL" id="CP165644">
    <property type="protein sequence ID" value="XDU66667.1"/>
    <property type="molecule type" value="Genomic_DNA"/>
</dbReference>
<dbReference type="GO" id="GO:0005886">
    <property type="term" value="C:plasma membrane"/>
    <property type="evidence" value="ECO:0007669"/>
    <property type="project" value="TreeGrafter"/>
</dbReference>
<evidence type="ECO:0000256" key="2">
    <source>
        <dbReference type="ARBA" id="ARBA00010350"/>
    </source>
</evidence>
<organism evidence="7">
    <name type="scientific">Leptotrichia rugosa</name>
    <dbReference type="NCBI Taxonomy" id="3239302"/>
    <lineage>
        <taxon>Bacteria</taxon>
        <taxon>Fusobacteriati</taxon>
        <taxon>Fusobacteriota</taxon>
        <taxon>Fusobacteriia</taxon>
        <taxon>Fusobacteriales</taxon>
        <taxon>Leptotrichiaceae</taxon>
        <taxon>Leptotrichia</taxon>
    </lineage>
</organism>
<feature type="transmembrane region" description="Helical" evidence="6">
    <location>
        <begin position="232"/>
        <end position="250"/>
    </location>
</feature>
<dbReference type="PANTHER" id="PTHR23291:SF50">
    <property type="entry name" value="PROTEIN LIFEGUARD 4"/>
    <property type="match status" value="1"/>
</dbReference>